<name>A0ACB8B4U0_9AGAM</name>
<keyword evidence="2" id="KW-1185">Reference proteome</keyword>
<dbReference type="EMBL" id="MU266558">
    <property type="protein sequence ID" value="KAH7920796.1"/>
    <property type="molecule type" value="Genomic_DNA"/>
</dbReference>
<gene>
    <name evidence="1" type="ORF">BV22DRAFT_1039402</name>
</gene>
<comment type="caution">
    <text evidence="1">The sequence shown here is derived from an EMBL/GenBank/DDBJ whole genome shotgun (WGS) entry which is preliminary data.</text>
</comment>
<sequence length="146" mass="16252">MKHCQNLNSERRGFEFEFACCNLEFLLVDLRSEKPGEEHLTTTICIGGHPSPTARAQGQIAIIIPVHPTPPAPPGPKFWGNTPDFECRVLSQSAFNPTHVVPPHARHLATLLRSMKVRSALYELHRPSCADAMNGVFQSLRGFPRT</sequence>
<evidence type="ECO:0000313" key="2">
    <source>
        <dbReference type="Proteomes" id="UP000790709"/>
    </source>
</evidence>
<dbReference type="Proteomes" id="UP000790709">
    <property type="component" value="Unassembled WGS sequence"/>
</dbReference>
<proteinExistence type="predicted"/>
<organism evidence="1 2">
    <name type="scientific">Leucogyrophana mollusca</name>
    <dbReference type="NCBI Taxonomy" id="85980"/>
    <lineage>
        <taxon>Eukaryota</taxon>
        <taxon>Fungi</taxon>
        <taxon>Dikarya</taxon>
        <taxon>Basidiomycota</taxon>
        <taxon>Agaricomycotina</taxon>
        <taxon>Agaricomycetes</taxon>
        <taxon>Agaricomycetidae</taxon>
        <taxon>Boletales</taxon>
        <taxon>Boletales incertae sedis</taxon>
        <taxon>Leucogyrophana</taxon>
    </lineage>
</organism>
<reference evidence="1" key="1">
    <citation type="journal article" date="2021" name="New Phytol.">
        <title>Evolutionary innovations through gain and loss of genes in the ectomycorrhizal Boletales.</title>
        <authorList>
            <person name="Wu G."/>
            <person name="Miyauchi S."/>
            <person name="Morin E."/>
            <person name="Kuo A."/>
            <person name="Drula E."/>
            <person name="Varga T."/>
            <person name="Kohler A."/>
            <person name="Feng B."/>
            <person name="Cao Y."/>
            <person name="Lipzen A."/>
            <person name="Daum C."/>
            <person name="Hundley H."/>
            <person name="Pangilinan J."/>
            <person name="Johnson J."/>
            <person name="Barry K."/>
            <person name="LaButti K."/>
            <person name="Ng V."/>
            <person name="Ahrendt S."/>
            <person name="Min B."/>
            <person name="Choi I.G."/>
            <person name="Park H."/>
            <person name="Plett J.M."/>
            <person name="Magnuson J."/>
            <person name="Spatafora J.W."/>
            <person name="Nagy L.G."/>
            <person name="Henrissat B."/>
            <person name="Grigoriev I.V."/>
            <person name="Yang Z.L."/>
            <person name="Xu J."/>
            <person name="Martin F.M."/>
        </authorList>
    </citation>
    <scope>NUCLEOTIDE SEQUENCE</scope>
    <source>
        <strain evidence="1">KUC20120723A-06</strain>
    </source>
</reference>
<accession>A0ACB8B4U0</accession>
<evidence type="ECO:0000313" key="1">
    <source>
        <dbReference type="EMBL" id="KAH7920796.1"/>
    </source>
</evidence>
<protein>
    <submittedName>
        <fullName evidence="1">Uncharacterized protein</fullName>
    </submittedName>
</protein>